<evidence type="ECO:0000313" key="1">
    <source>
        <dbReference type="EMBL" id="KAJ6418603.1"/>
    </source>
</evidence>
<dbReference type="EMBL" id="JAPFFJ010000010">
    <property type="protein sequence ID" value="KAJ6418603.1"/>
    <property type="molecule type" value="Genomic_DNA"/>
</dbReference>
<accession>A0AAD6P7F3</accession>
<reference evidence="1 2" key="1">
    <citation type="journal article" date="2023" name="Int. J. Mol. Sci.">
        <title>De Novo Assembly and Annotation of 11 Diverse Shrub Willow (Salix) Genomes Reveals Novel Gene Organization in Sex-Linked Regions.</title>
        <authorList>
            <person name="Hyden B."/>
            <person name="Feng K."/>
            <person name="Yates T.B."/>
            <person name="Jawdy S."/>
            <person name="Cereghino C."/>
            <person name="Smart L.B."/>
            <person name="Muchero W."/>
        </authorList>
    </citation>
    <scope>NUCLEOTIDE SEQUENCE [LARGE SCALE GENOMIC DNA]</scope>
    <source>
        <tissue evidence="1">Shoot tip</tissue>
    </source>
</reference>
<evidence type="ECO:0000313" key="2">
    <source>
        <dbReference type="Proteomes" id="UP001162972"/>
    </source>
</evidence>
<proteinExistence type="predicted"/>
<sequence length="55" mass="5987">MQLSSDKQFCRLGCVLVMTVPFGSPAKFIFKVSMNGLISNSASPILSSFVNKSWS</sequence>
<dbReference type="AlphaFoldDB" id="A0AAD6P7F3"/>
<organism evidence="1 2">
    <name type="scientific">Salix udensis</name>
    <dbReference type="NCBI Taxonomy" id="889485"/>
    <lineage>
        <taxon>Eukaryota</taxon>
        <taxon>Viridiplantae</taxon>
        <taxon>Streptophyta</taxon>
        <taxon>Embryophyta</taxon>
        <taxon>Tracheophyta</taxon>
        <taxon>Spermatophyta</taxon>
        <taxon>Magnoliopsida</taxon>
        <taxon>eudicotyledons</taxon>
        <taxon>Gunneridae</taxon>
        <taxon>Pentapetalae</taxon>
        <taxon>rosids</taxon>
        <taxon>fabids</taxon>
        <taxon>Malpighiales</taxon>
        <taxon>Salicaceae</taxon>
        <taxon>Saliceae</taxon>
        <taxon>Salix</taxon>
    </lineage>
</organism>
<gene>
    <name evidence="1" type="ORF">OIU84_001881</name>
</gene>
<dbReference type="Proteomes" id="UP001162972">
    <property type="component" value="Chromosome 12"/>
</dbReference>
<protein>
    <submittedName>
        <fullName evidence="1">Uncharacterized protein</fullName>
    </submittedName>
</protein>
<keyword evidence="2" id="KW-1185">Reference proteome</keyword>
<comment type="caution">
    <text evidence="1">The sequence shown here is derived from an EMBL/GenBank/DDBJ whole genome shotgun (WGS) entry which is preliminary data.</text>
</comment>
<name>A0AAD6P7F3_9ROSI</name>